<protein>
    <recommendedName>
        <fullName evidence="1">Aminotransferase-like plant mobile domain-containing protein</fullName>
    </recommendedName>
</protein>
<evidence type="ECO:0000259" key="1">
    <source>
        <dbReference type="Pfam" id="PF10536"/>
    </source>
</evidence>
<organism evidence="2 3">
    <name type="scientific">Arachis hypogaea</name>
    <name type="common">Peanut</name>
    <dbReference type="NCBI Taxonomy" id="3818"/>
    <lineage>
        <taxon>Eukaryota</taxon>
        <taxon>Viridiplantae</taxon>
        <taxon>Streptophyta</taxon>
        <taxon>Embryophyta</taxon>
        <taxon>Tracheophyta</taxon>
        <taxon>Spermatophyta</taxon>
        <taxon>Magnoliopsida</taxon>
        <taxon>eudicotyledons</taxon>
        <taxon>Gunneridae</taxon>
        <taxon>Pentapetalae</taxon>
        <taxon>rosids</taxon>
        <taxon>fabids</taxon>
        <taxon>Fabales</taxon>
        <taxon>Fabaceae</taxon>
        <taxon>Papilionoideae</taxon>
        <taxon>50 kb inversion clade</taxon>
        <taxon>dalbergioids sensu lato</taxon>
        <taxon>Dalbergieae</taxon>
        <taxon>Pterocarpus clade</taxon>
        <taxon>Arachis</taxon>
    </lineage>
</organism>
<proteinExistence type="predicted"/>
<keyword evidence="3" id="KW-1185">Reference proteome</keyword>
<dbReference type="InterPro" id="IPR044824">
    <property type="entry name" value="MAIN-like"/>
</dbReference>
<gene>
    <name evidence="2" type="ORF">Ahy_A07g032602</name>
</gene>
<feature type="domain" description="Aminotransferase-like plant mobile" evidence="1">
    <location>
        <begin position="51"/>
        <end position="153"/>
    </location>
</feature>
<dbReference type="Proteomes" id="UP000289738">
    <property type="component" value="Chromosome A07"/>
</dbReference>
<name>A0A445C754_ARAHY</name>
<comment type="caution">
    <text evidence="2">The sequence shown here is derived from an EMBL/GenBank/DDBJ whole genome shotgun (WGS) entry which is preliminary data.</text>
</comment>
<reference evidence="2 3" key="1">
    <citation type="submission" date="2019-01" db="EMBL/GenBank/DDBJ databases">
        <title>Sequencing of cultivated peanut Arachis hypogaea provides insights into genome evolution and oil improvement.</title>
        <authorList>
            <person name="Chen X."/>
        </authorList>
    </citation>
    <scope>NUCLEOTIDE SEQUENCE [LARGE SCALE GENOMIC DNA]</scope>
    <source>
        <strain evidence="3">cv. Fuhuasheng</strain>
        <tissue evidence="2">Leaves</tissue>
    </source>
</reference>
<accession>A0A445C754</accession>
<dbReference type="PANTHER" id="PTHR46033:SF8">
    <property type="entry name" value="PROTEIN MAINTENANCE OF MERISTEMS-LIKE"/>
    <property type="match status" value="1"/>
</dbReference>
<dbReference type="AlphaFoldDB" id="A0A445C754"/>
<evidence type="ECO:0000313" key="2">
    <source>
        <dbReference type="EMBL" id="RYR46787.1"/>
    </source>
</evidence>
<dbReference type="InterPro" id="IPR019557">
    <property type="entry name" value="AminoTfrase-like_pln_mobile"/>
</dbReference>
<dbReference type="EMBL" id="SDMP01000007">
    <property type="protein sequence ID" value="RYR46787.1"/>
    <property type="molecule type" value="Genomic_DNA"/>
</dbReference>
<evidence type="ECO:0000313" key="3">
    <source>
        <dbReference type="Proteomes" id="UP000289738"/>
    </source>
</evidence>
<dbReference type="PANTHER" id="PTHR46033">
    <property type="entry name" value="PROTEIN MAIN-LIKE 2"/>
    <property type="match status" value="1"/>
</dbReference>
<dbReference type="GO" id="GO:0010073">
    <property type="term" value="P:meristem maintenance"/>
    <property type="evidence" value="ECO:0007669"/>
    <property type="project" value="InterPro"/>
</dbReference>
<dbReference type="Pfam" id="PF10536">
    <property type="entry name" value="PMD"/>
    <property type="match status" value="1"/>
</dbReference>
<sequence>MYRLDHAEHIAGRLDRVAPRILRTRRNLMTRPPDKIRPYLRRDGFEYVTYMVEFEYDWLLALALIERWRPESHTFHLPCGEITITLQDVVYQLGLRIDGDSVSGYIGGWEQYYQGRTIEELCEQILGVVLGPDDRQSQTKWTVKLTWFHNTICGELEQDATEERLIRYTRRYIMQLI</sequence>